<protein>
    <recommendedName>
        <fullName evidence="5">Probable RNA 2'-phosphotransferase</fullName>
        <ecNumber evidence="5">2.7.1.-</ecNumber>
    </recommendedName>
</protein>
<organism evidence="6 7">
    <name type="scientific">Halosimplex aquaticum</name>
    <dbReference type="NCBI Taxonomy" id="3026162"/>
    <lineage>
        <taxon>Archaea</taxon>
        <taxon>Methanobacteriati</taxon>
        <taxon>Methanobacteriota</taxon>
        <taxon>Stenosarchaea group</taxon>
        <taxon>Halobacteria</taxon>
        <taxon>Halobacteriales</taxon>
        <taxon>Haloarculaceae</taxon>
        <taxon>Halosimplex</taxon>
    </lineage>
</organism>
<sequence length="223" mass="24017">MTTVRSCEDHGFFEGDACPVCEREGRAVLGAARRRRLSKYLSGALRHFPDDAGLALDDAGWTPFGDLVAAAERQYDWADRERVAAVVATDPNGRFERTGGGVGDGGAESGDDRVRAAYGHSVAVDLQSGDGPVPDTLYHGTAPRTRDAILAEGLKPMSRQLVHLSGGVDEARRVGERHADEPVVFAVDAAAMLADGHEITRRGRATYTTERVPPEYLTVRESD</sequence>
<name>A0ABD5Y2A9_9EURY</name>
<evidence type="ECO:0000256" key="3">
    <source>
        <dbReference type="ARBA" id="ARBA00023027"/>
    </source>
</evidence>
<keyword evidence="7" id="KW-1185">Reference proteome</keyword>
<reference evidence="6 7" key="1">
    <citation type="journal article" date="2019" name="Int. J. Syst. Evol. Microbiol.">
        <title>The Global Catalogue of Microorganisms (GCM) 10K type strain sequencing project: providing services to taxonomists for standard genome sequencing and annotation.</title>
        <authorList>
            <consortium name="The Broad Institute Genomics Platform"/>
            <consortium name="The Broad Institute Genome Sequencing Center for Infectious Disease"/>
            <person name="Wu L."/>
            <person name="Ma J."/>
        </authorList>
    </citation>
    <scope>NUCLEOTIDE SEQUENCE [LARGE SCALE GENOMIC DNA]</scope>
    <source>
        <strain evidence="6 7">XZYJT29</strain>
    </source>
</reference>
<dbReference type="AlphaFoldDB" id="A0ABD5Y2A9"/>
<dbReference type="Gene3D" id="3.20.170.30">
    <property type="match status" value="1"/>
</dbReference>
<keyword evidence="3 5" id="KW-0520">NAD</keyword>
<evidence type="ECO:0000313" key="6">
    <source>
        <dbReference type="EMBL" id="MFC7141593.1"/>
    </source>
</evidence>
<dbReference type="PANTHER" id="PTHR12684">
    <property type="entry name" value="PUTATIVE PHOSPHOTRANSFERASE"/>
    <property type="match status" value="1"/>
</dbReference>
<evidence type="ECO:0000256" key="2">
    <source>
        <dbReference type="ARBA" id="ARBA00022679"/>
    </source>
</evidence>
<evidence type="ECO:0000256" key="1">
    <source>
        <dbReference type="ARBA" id="ARBA00009836"/>
    </source>
</evidence>
<dbReference type="InterPro" id="IPR042081">
    <property type="entry name" value="RNA_2'-PTrans_C"/>
</dbReference>
<dbReference type="EC" id="2.7.1.-" evidence="5"/>
<dbReference type="SUPFAM" id="SSF56399">
    <property type="entry name" value="ADP-ribosylation"/>
    <property type="match status" value="1"/>
</dbReference>
<dbReference type="GeneID" id="78821909"/>
<dbReference type="InterPro" id="IPR002745">
    <property type="entry name" value="Ptrans_KptA/Tpt1"/>
</dbReference>
<evidence type="ECO:0000313" key="7">
    <source>
        <dbReference type="Proteomes" id="UP001596432"/>
    </source>
</evidence>
<evidence type="ECO:0000256" key="4">
    <source>
        <dbReference type="ARBA" id="ARBA00025212"/>
    </source>
</evidence>
<dbReference type="InterPro" id="IPR022928">
    <property type="entry name" value="RNA_2'-PTrans_KptA"/>
</dbReference>
<dbReference type="Gene3D" id="1.10.10.970">
    <property type="entry name" value="RNA 2'-phosphotransferase, Tpt1/KptA family, N-terminal domain"/>
    <property type="match status" value="1"/>
</dbReference>
<dbReference type="GO" id="GO:0006388">
    <property type="term" value="P:tRNA splicing, via endonucleolytic cleavage and ligation"/>
    <property type="evidence" value="ECO:0007669"/>
    <property type="project" value="UniProtKB-UniRule"/>
</dbReference>
<dbReference type="Proteomes" id="UP001596432">
    <property type="component" value="Unassembled WGS sequence"/>
</dbReference>
<dbReference type="Pfam" id="PF01885">
    <property type="entry name" value="PTS_2-RNA"/>
    <property type="match status" value="1"/>
</dbReference>
<dbReference type="InterPro" id="IPR042080">
    <property type="entry name" value="RNA_2'-PTrans_N"/>
</dbReference>
<dbReference type="RefSeq" id="WP_274322674.1">
    <property type="nucleotide sequence ID" value="NZ_CP118158.1"/>
</dbReference>
<gene>
    <name evidence="5" type="primary">kptA</name>
    <name evidence="6" type="ORF">ACFQMA_17355</name>
</gene>
<keyword evidence="2 5" id="KW-0808">Transferase</keyword>
<dbReference type="PANTHER" id="PTHR12684:SF2">
    <property type="entry name" value="TRNA 2'-PHOSPHOTRANSFERASE 1"/>
    <property type="match status" value="1"/>
</dbReference>
<dbReference type="EMBL" id="JBHTAS010000001">
    <property type="protein sequence ID" value="MFC7141593.1"/>
    <property type="molecule type" value="Genomic_DNA"/>
</dbReference>
<dbReference type="GO" id="GO:0016772">
    <property type="term" value="F:transferase activity, transferring phosphorus-containing groups"/>
    <property type="evidence" value="ECO:0007669"/>
    <property type="project" value="UniProtKB-UniRule"/>
</dbReference>
<comment type="caution">
    <text evidence="6">The sequence shown here is derived from an EMBL/GenBank/DDBJ whole genome shotgun (WGS) entry which is preliminary data.</text>
</comment>
<evidence type="ECO:0000256" key="5">
    <source>
        <dbReference type="HAMAP-Rule" id="MF_00299"/>
    </source>
</evidence>
<comment type="similarity">
    <text evidence="1 5">Belongs to the KptA/TPT1 family.</text>
</comment>
<proteinExistence type="inferred from homology"/>
<comment type="function">
    <text evidence="4 5">Removes the 2'-phosphate from RNA via an intermediate in which the phosphate is ADP-ribosylated by NAD followed by a presumed transesterification to release the RNA and generate ADP-ribose 1''-2''-cyclic phosphate (APPR&gt;P). May function as an ADP-ribosylase.</text>
</comment>
<accession>A0ABD5Y2A9</accession>
<dbReference type="HAMAP" id="MF_00299">
    <property type="entry name" value="KptA"/>
    <property type="match status" value="1"/>
</dbReference>